<dbReference type="GO" id="GO:0006811">
    <property type="term" value="P:monoatomic ion transport"/>
    <property type="evidence" value="ECO:0007669"/>
    <property type="project" value="UniProtKB-KW"/>
</dbReference>
<protein>
    <submittedName>
        <fullName evidence="16">Monovalent cation/H+ antiporter subunit A</fullName>
    </submittedName>
</protein>
<feature type="transmembrane region" description="Helical" evidence="10">
    <location>
        <begin position="401"/>
        <end position="425"/>
    </location>
</feature>
<dbReference type="RefSeq" id="WP_126756043.1">
    <property type="nucleotide sequence ID" value="NZ_PIPQ01000001.1"/>
</dbReference>
<evidence type="ECO:0000256" key="3">
    <source>
        <dbReference type="ARBA" id="ARBA00022449"/>
    </source>
</evidence>
<evidence type="ECO:0000256" key="7">
    <source>
        <dbReference type="ARBA" id="ARBA00023065"/>
    </source>
</evidence>
<feature type="transmembrane region" description="Helical" evidence="10">
    <location>
        <begin position="76"/>
        <end position="96"/>
    </location>
</feature>
<evidence type="ECO:0000256" key="2">
    <source>
        <dbReference type="ARBA" id="ARBA00022448"/>
    </source>
</evidence>
<sequence>MTLLAIVFLPILAAWVPLVSERLGRNTCTALTLISPLVVVGLVLSYLPTVLQGQVSSVHFNWIPSLGLNLAFRVDALSLMFALLISGIGVLVLWYARFYLSKKDSLSKLYSMLLMFMTAMLGIVLSDNILLLVVFWELTSLTSFLLIGYWSGDTEARKGARMALAVTGGGGLALMAGMVLIGQVVGSFNLGEVLASHQLITEHALYPIILVLVLLGVFTKSAQFPFHFWLPHAMAAPTPVSAYLHSATMVKAGIFLLARLFPALGGTDLWIILVTLTGLTTMTFGAAMAMFKHDLKGLLAYSTVSHLGLITMLFGISTELAVLAGVFHIMNHAAFKASLFMVAGAVDHGTGTRNLQVLRGMHKYMPLTALLSVLAAASMAGVPFFNGFLSKEMMLTASIGIDAFGPFAVVVPVIATLAAVFSAFYSVRFAHNTFFGGEPKKTPVFPPHAPSKLMLMPVMLMVGICVAVGLFAQPLVGNYVNLAATAVLGYAQAPYAIHIWHGFNAPLFMSVVALLVGVSVYQSRARLFAWYNKRTPFNELHLFEGMTQWVVLQAKNMTNGLENGSLQRYIAFIVFLFIAMMAVALSPLTDLAGEVALTEPDFIATVASVLLVCAAITTAFVHHHRFTALIIVSVVGLMVVMLFARFSAPDLALTQLSVEAVTVVLLMLALYFLPKARVNESSAPRVIRDIIIASVAAVAVGILVFAILTRPMETISGYYLDNAKPLGGGYNVVNVILVDFRGFDTFGEIIVLAIAGLGIANMLKNQYLPLPLTDNEGRAWANDPHPVLVSMMARILLPLALMLSVYVFLRGHNAPGGGFVAGLITSVALILQYVASGVGFVHERMSFNYARWLAAGILVAAVTGLGSWLVGFPFLTSTYQYITLPVIGTFEVSSALPFDVGVYLTVVATTLLILAYVGKLTTTERVDG</sequence>
<name>A0A432X8F3_9GAMM</name>
<evidence type="ECO:0000259" key="14">
    <source>
        <dbReference type="Pfam" id="PF13244"/>
    </source>
</evidence>
<dbReference type="NCBIfam" id="NF009288">
    <property type="entry name" value="PRK12648.1"/>
    <property type="match status" value="1"/>
</dbReference>
<dbReference type="Pfam" id="PF00662">
    <property type="entry name" value="Proton_antipo_N"/>
    <property type="match status" value="1"/>
</dbReference>
<evidence type="ECO:0000256" key="4">
    <source>
        <dbReference type="ARBA" id="ARBA00022475"/>
    </source>
</evidence>
<feature type="transmembrane region" description="Helical" evidence="10">
    <location>
        <begin position="601"/>
        <end position="621"/>
    </location>
</feature>
<evidence type="ECO:0000313" key="16">
    <source>
        <dbReference type="EMBL" id="RUO43649.1"/>
    </source>
</evidence>
<feature type="transmembrane region" description="Helical" evidence="10">
    <location>
        <begin position="745"/>
        <end position="763"/>
    </location>
</feature>
<dbReference type="InterPro" id="IPR001750">
    <property type="entry name" value="ND/Mrp_TM"/>
</dbReference>
<keyword evidence="7" id="KW-0406">Ion transport</keyword>
<comment type="subcellular location">
    <subcellularLocation>
        <location evidence="1">Cell membrane</location>
        <topology evidence="1">Multi-pass membrane protein</topology>
    </subcellularLocation>
    <subcellularLocation>
        <location evidence="9">Membrane</location>
        <topology evidence="9">Multi-pass membrane protein</topology>
    </subcellularLocation>
</comment>
<feature type="transmembrane region" description="Helical" evidence="10">
    <location>
        <begin position="162"/>
        <end position="185"/>
    </location>
</feature>
<feature type="transmembrane region" description="Helical" evidence="10">
    <location>
        <begin position="686"/>
        <end position="708"/>
    </location>
</feature>
<evidence type="ECO:0000259" key="12">
    <source>
        <dbReference type="Pfam" id="PF00662"/>
    </source>
</evidence>
<feature type="transmembrane region" description="Helical" evidence="10">
    <location>
        <begin position="270"/>
        <end position="291"/>
    </location>
</feature>
<dbReference type="Proteomes" id="UP000286976">
    <property type="component" value="Unassembled WGS sequence"/>
</dbReference>
<dbReference type="InterPro" id="IPR046806">
    <property type="entry name" value="MrpA_C/MbhE"/>
</dbReference>
<dbReference type="OrthoDB" id="9811798at2"/>
<feature type="transmembrane region" description="Helical" evidence="10">
    <location>
        <begin position="569"/>
        <end position="589"/>
    </location>
</feature>
<feature type="transmembrane region" description="Helical" evidence="10">
    <location>
        <begin position="628"/>
        <end position="646"/>
    </location>
</feature>
<feature type="domain" description="MrpA C-terminal/MbhD" evidence="14">
    <location>
        <begin position="610"/>
        <end position="675"/>
    </location>
</feature>
<feature type="transmembrane region" description="Helical" evidence="10">
    <location>
        <begin position="205"/>
        <end position="230"/>
    </location>
</feature>
<evidence type="ECO:0000256" key="10">
    <source>
        <dbReference type="SAM" id="Phobius"/>
    </source>
</evidence>
<evidence type="ECO:0000256" key="6">
    <source>
        <dbReference type="ARBA" id="ARBA00022989"/>
    </source>
</evidence>
<accession>A0A432X8F3</accession>
<dbReference type="GO" id="GO:0005886">
    <property type="term" value="C:plasma membrane"/>
    <property type="evidence" value="ECO:0007669"/>
    <property type="project" value="UniProtKB-SubCell"/>
</dbReference>
<dbReference type="Pfam" id="PF13244">
    <property type="entry name" value="MbhD"/>
    <property type="match status" value="1"/>
</dbReference>
<evidence type="ECO:0000259" key="13">
    <source>
        <dbReference type="Pfam" id="PF04039"/>
    </source>
</evidence>
<feature type="transmembrane region" description="Helical" evidence="10">
    <location>
        <begin position="108"/>
        <end position="125"/>
    </location>
</feature>
<keyword evidence="4" id="KW-1003">Cell membrane</keyword>
<dbReference type="AlphaFoldDB" id="A0A432X8F3"/>
<dbReference type="PRINTS" id="PR01434">
    <property type="entry name" value="NADHDHGNASE5"/>
</dbReference>
<feature type="transmembrane region" description="Helical" evidence="10">
    <location>
        <begin position="821"/>
        <end position="841"/>
    </location>
</feature>
<gene>
    <name evidence="16" type="ORF">CWE15_00150</name>
</gene>
<feature type="domain" description="NADH-Ubiquinone oxidoreductase (complex I) chain 5 N-terminal" evidence="12">
    <location>
        <begin position="63"/>
        <end position="105"/>
    </location>
</feature>
<feature type="transmembrane region" description="Helical" evidence="10">
    <location>
        <begin position="131"/>
        <end position="150"/>
    </location>
</feature>
<proteinExistence type="predicted"/>
<evidence type="ECO:0000313" key="17">
    <source>
        <dbReference type="Proteomes" id="UP000286976"/>
    </source>
</evidence>
<evidence type="ECO:0000259" key="11">
    <source>
        <dbReference type="Pfam" id="PF00361"/>
    </source>
</evidence>
<feature type="transmembrane region" description="Helical" evidence="10">
    <location>
        <begin position="853"/>
        <end position="875"/>
    </location>
</feature>
<feature type="transmembrane region" description="Helical" evidence="10">
    <location>
        <begin position="303"/>
        <end position="330"/>
    </location>
</feature>
<dbReference type="InterPro" id="IPR050616">
    <property type="entry name" value="CPA3_Na-H_Antiporter_A"/>
</dbReference>
<dbReference type="InterPro" id="IPR007182">
    <property type="entry name" value="MnhB"/>
</dbReference>
<dbReference type="Pfam" id="PF20501">
    <property type="entry name" value="MbhE"/>
    <property type="match status" value="1"/>
</dbReference>
<organism evidence="16 17">
    <name type="scientific">Aliidiomarina taiwanensis</name>
    <dbReference type="NCBI Taxonomy" id="946228"/>
    <lineage>
        <taxon>Bacteria</taxon>
        <taxon>Pseudomonadati</taxon>
        <taxon>Pseudomonadota</taxon>
        <taxon>Gammaproteobacteria</taxon>
        <taxon>Alteromonadales</taxon>
        <taxon>Idiomarinaceae</taxon>
        <taxon>Aliidiomarina</taxon>
    </lineage>
</organism>
<keyword evidence="6 10" id="KW-1133">Transmembrane helix</keyword>
<comment type="caution">
    <text evidence="16">The sequence shown here is derived from an EMBL/GenBank/DDBJ whole genome shotgun (WGS) entry which is preliminary data.</text>
</comment>
<dbReference type="PANTHER" id="PTHR43373">
    <property type="entry name" value="NA(+)/H(+) ANTIPORTER SUBUNIT"/>
    <property type="match status" value="1"/>
</dbReference>
<evidence type="ECO:0000256" key="9">
    <source>
        <dbReference type="RuleBase" id="RU000320"/>
    </source>
</evidence>
<keyword evidence="2" id="KW-0813">Transport</keyword>
<evidence type="ECO:0000256" key="8">
    <source>
        <dbReference type="ARBA" id="ARBA00023136"/>
    </source>
</evidence>
<keyword evidence="3" id="KW-0050">Antiport</keyword>
<keyword evidence="17" id="KW-1185">Reference proteome</keyword>
<feature type="domain" description="Na+/H+ antiporter MnhB subunit-related protein" evidence="13">
    <location>
        <begin position="789"/>
        <end position="911"/>
    </location>
</feature>
<dbReference type="Pfam" id="PF00361">
    <property type="entry name" value="Proton_antipo_M"/>
    <property type="match status" value="1"/>
</dbReference>
<evidence type="ECO:0000256" key="5">
    <source>
        <dbReference type="ARBA" id="ARBA00022692"/>
    </source>
</evidence>
<evidence type="ECO:0000259" key="15">
    <source>
        <dbReference type="Pfam" id="PF20501"/>
    </source>
</evidence>
<feature type="domain" description="NADH:quinone oxidoreductase/Mrp antiporter transmembrane" evidence="11">
    <location>
        <begin position="126"/>
        <end position="403"/>
    </location>
</feature>
<keyword evidence="5 9" id="KW-0812">Transmembrane</keyword>
<feature type="transmembrane region" description="Helical" evidence="10">
    <location>
        <begin position="895"/>
        <end position="917"/>
    </location>
</feature>
<reference evidence="16 17" key="1">
    <citation type="journal article" date="2011" name="Front. Microbiol.">
        <title>Genomic signatures of strain selection and enhancement in Bacillus atrophaeus var. globigii, a historical biowarfare simulant.</title>
        <authorList>
            <person name="Gibbons H.S."/>
            <person name="Broomall S.M."/>
            <person name="McNew L.A."/>
            <person name="Daligault H."/>
            <person name="Chapman C."/>
            <person name="Bruce D."/>
            <person name="Karavis M."/>
            <person name="Krepps M."/>
            <person name="McGregor P.A."/>
            <person name="Hong C."/>
            <person name="Park K.H."/>
            <person name="Akmal A."/>
            <person name="Feldman A."/>
            <person name="Lin J.S."/>
            <person name="Chang W.E."/>
            <person name="Higgs B.W."/>
            <person name="Demirev P."/>
            <person name="Lindquist J."/>
            <person name="Liem A."/>
            <person name="Fochler E."/>
            <person name="Read T.D."/>
            <person name="Tapia R."/>
            <person name="Johnson S."/>
            <person name="Bishop-Lilly K.A."/>
            <person name="Detter C."/>
            <person name="Han C."/>
            <person name="Sozhamannan S."/>
            <person name="Rosenzweig C.N."/>
            <person name="Skowronski E.W."/>
        </authorList>
    </citation>
    <scope>NUCLEOTIDE SEQUENCE [LARGE SCALE GENOMIC DNA]</scope>
    <source>
        <strain evidence="16 17">AIT1</strain>
    </source>
</reference>
<feature type="domain" description="MrpA C-terminal/MbhE" evidence="15">
    <location>
        <begin position="685"/>
        <end position="764"/>
    </location>
</feature>
<evidence type="ECO:0000256" key="1">
    <source>
        <dbReference type="ARBA" id="ARBA00004651"/>
    </source>
</evidence>
<dbReference type="PANTHER" id="PTHR43373:SF1">
    <property type="entry name" value="NA(+)_H(+) ANTIPORTER SUBUNIT A"/>
    <property type="match status" value="1"/>
</dbReference>
<dbReference type="GO" id="GO:0015297">
    <property type="term" value="F:antiporter activity"/>
    <property type="evidence" value="ECO:0007669"/>
    <property type="project" value="UniProtKB-KW"/>
</dbReference>
<feature type="transmembrane region" description="Helical" evidence="10">
    <location>
        <begin position="364"/>
        <end position="389"/>
    </location>
</feature>
<feature type="transmembrane region" description="Helical" evidence="10">
    <location>
        <begin position="787"/>
        <end position="809"/>
    </location>
</feature>
<dbReference type="InterPro" id="IPR025383">
    <property type="entry name" value="MrpA_C/MbhD"/>
</dbReference>
<feature type="transmembrane region" description="Helical" evidence="10">
    <location>
        <begin position="503"/>
        <end position="521"/>
    </location>
</feature>
<dbReference type="EMBL" id="PIPQ01000001">
    <property type="protein sequence ID" value="RUO43649.1"/>
    <property type="molecule type" value="Genomic_DNA"/>
</dbReference>
<dbReference type="InterPro" id="IPR001516">
    <property type="entry name" value="Proton_antipo_N"/>
</dbReference>
<feature type="transmembrane region" description="Helical" evidence="10">
    <location>
        <begin position="652"/>
        <end position="674"/>
    </location>
</feature>
<keyword evidence="8 10" id="KW-0472">Membrane</keyword>
<dbReference type="Pfam" id="PF04039">
    <property type="entry name" value="MnhB"/>
    <property type="match status" value="1"/>
</dbReference>